<sequence>RVRREIIIWSRLQHESIVPLFGTVCRLGNYDVTGIVSAWMAHGNLSDYLVNQLLTIFERIQILCEVANGIEYLHSLNIIHGDISGSNILINEKRHACLGDFGISSIKAEFEGTSYWSSTIGGAIRWRAPELLPSLTSDVYNFEPDLTWRCDIYSFGNVMLQVLSNKIPYDYISRNEYVLIELFRRHPPRRPESRILSDEYWKFIKYCWGDAPKSRPLAKDLYTSILDLRDDT</sequence>
<protein>
    <submittedName>
        <fullName evidence="2">Kinase-like protein</fullName>
    </submittedName>
</protein>
<dbReference type="GO" id="GO:0005524">
    <property type="term" value="F:ATP binding"/>
    <property type="evidence" value="ECO:0007669"/>
    <property type="project" value="InterPro"/>
</dbReference>
<dbReference type="EMBL" id="KV417568">
    <property type="protein sequence ID" value="KZP18950.1"/>
    <property type="molecule type" value="Genomic_DNA"/>
</dbReference>
<dbReference type="PIRSF" id="PIRSF000654">
    <property type="entry name" value="Integrin-linked_kinase"/>
    <property type="match status" value="1"/>
</dbReference>
<name>A0A166HK87_9AGAM</name>
<dbReference type="Proteomes" id="UP000076532">
    <property type="component" value="Unassembled WGS sequence"/>
</dbReference>
<feature type="non-terminal residue" evidence="2">
    <location>
        <position position="1"/>
    </location>
</feature>
<dbReference type="InterPro" id="IPR001245">
    <property type="entry name" value="Ser-Thr/Tyr_kinase_cat_dom"/>
</dbReference>
<dbReference type="Pfam" id="PF07714">
    <property type="entry name" value="PK_Tyr_Ser-Thr"/>
    <property type="match status" value="1"/>
</dbReference>
<dbReference type="STRING" id="436010.A0A166HK87"/>
<dbReference type="PROSITE" id="PS50011">
    <property type="entry name" value="PROTEIN_KINASE_DOM"/>
    <property type="match status" value="1"/>
</dbReference>
<organism evidence="2 3">
    <name type="scientific">Athelia psychrophila</name>
    <dbReference type="NCBI Taxonomy" id="1759441"/>
    <lineage>
        <taxon>Eukaryota</taxon>
        <taxon>Fungi</taxon>
        <taxon>Dikarya</taxon>
        <taxon>Basidiomycota</taxon>
        <taxon>Agaricomycotina</taxon>
        <taxon>Agaricomycetes</taxon>
        <taxon>Agaricomycetidae</taxon>
        <taxon>Atheliales</taxon>
        <taxon>Atheliaceae</taxon>
        <taxon>Athelia</taxon>
    </lineage>
</organism>
<evidence type="ECO:0000259" key="1">
    <source>
        <dbReference type="PROSITE" id="PS50011"/>
    </source>
</evidence>
<dbReference type="SUPFAM" id="SSF56112">
    <property type="entry name" value="Protein kinase-like (PK-like)"/>
    <property type="match status" value="1"/>
</dbReference>
<dbReference type="PROSITE" id="PS00109">
    <property type="entry name" value="PROTEIN_KINASE_TYR"/>
    <property type="match status" value="1"/>
</dbReference>
<dbReference type="PANTHER" id="PTHR44329">
    <property type="entry name" value="SERINE/THREONINE-PROTEIN KINASE TNNI3K-RELATED"/>
    <property type="match status" value="1"/>
</dbReference>
<accession>A0A166HK87</accession>
<evidence type="ECO:0000313" key="3">
    <source>
        <dbReference type="Proteomes" id="UP000076532"/>
    </source>
</evidence>
<dbReference type="OrthoDB" id="122279at2759"/>
<dbReference type="GO" id="GO:0004674">
    <property type="term" value="F:protein serine/threonine kinase activity"/>
    <property type="evidence" value="ECO:0007669"/>
    <property type="project" value="TreeGrafter"/>
</dbReference>
<dbReference type="InterPro" id="IPR000719">
    <property type="entry name" value="Prot_kinase_dom"/>
</dbReference>
<proteinExistence type="predicted"/>
<dbReference type="InterPro" id="IPR008266">
    <property type="entry name" value="Tyr_kinase_AS"/>
</dbReference>
<evidence type="ECO:0000313" key="2">
    <source>
        <dbReference type="EMBL" id="KZP18950.1"/>
    </source>
</evidence>
<gene>
    <name evidence="2" type="ORF">FIBSPDRAFT_744606</name>
</gene>
<dbReference type="InterPro" id="IPR051681">
    <property type="entry name" value="Ser/Thr_Kinases-Pseudokinases"/>
</dbReference>
<keyword evidence="3" id="KW-1185">Reference proteome</keyword>
<dbReference type="InterPro" id="IPR011009">
    <property type="entry name" value="Kinase-like_dom_sf"/>
</dbReference>
<dbReference type="AlphaFoldDB" id="A0A166HK87"/>
<reference evidence="2 3" key="1">
    <citation type="journal article" date="2016" name="Mol. Biol. Evol.">
        <title>Comparative Genomics of Early-Diverging Mushroom-Forming Fungi Provides Insights into the Origins of Lignocellulose Decay Capabilities.</title>
        <authorList>
            <person name="Nagy L.G."/>
            <person name="Riley R."/>
            <person name="Tritt A."/>
            <person name="Adam C."/>
            <person name="Daum C."/>
            <person name="Floudas D."/>
            <person name="Sun H."/>
            <person name="Yadav J.S."/>
            <person name="Pangilinan J."/>
            <person name="Larsson K.H."/>
            <person name="Matsuura K."/>
            <person name="Barry K."/>
            <person name="Labutti K."/>
            <person name="Kuo R."/>
            <person name="Ohm R.A."/>
            <person name="Bhattacharya S.S."/>
            <person name="Shirouzu T."/>
            <person name="Yoshinaga Y."/>
            <person name="Martin F.M."/>
            <person name="Grigoriev I.V."/>
            <person name="Hibbett D.S."/>
        </authorList>
    </citation>
    <scope>NUCLEOTIDE SEQUENCE [LARGE SCALE GENOMIC DNA]</scope>
    <source>
        <strain evidence="2 3">CBS 109695</strain>
    </source>
</reference>
<feature type="domain" description="Protein kinase" evidence="1">
    <location>
        <begin position="1"/>
        <end position="232"/>
    </location>
</feature>
<dbReference type="Gene3D" id="1.10.510.10">
    <property type="entry name" value="Transferase(Phosphotransferase) domain 1"/>
    <property type="match status" value="1"/>
</dbReference>